<feature type="region of interest" description="Disordered" evidence="1">
    <location>
        <begin position="52"/>
        <end position="74"/>
    </location>
</feature>
<dbReference type="EMBL" id="AP009493">
    <property type="protein sequence ID" value="BAG17316.1"/>
    <property type="molecule type" value="Genomic_DNA"/>
</dbReference>
<dbReference type="AlphaFoldDB" id="B1VQL5"/>
<evidence type="ECO:0000313" key="3">
    <source>
        <dbReference type="Proteomes" id="UP000001685"/>
    </source>
</evidence>
<dbReference type="eggNOG" id="ENOG5030VG8">
    <property type="taxonomic scope" value="Bacteria"/>
</dbReference>
<feature type="compositionally biased region" description="Low complexity" evidence="1">
    <location>
        <begin position="65"/>
        <end position="74"/>
    </location>
</feature>
<dbReference type="KEGG" id="sgr:SGR_487"/>
<dbReference type="Proteomes" id="UP000001685">
    <property type="component" value="Chromosome"/>
</dbReference>
<accession>B1VQL5</accession>
<evidence type="ECO:0000313" key="2">
    <source>
        <dbReference type="EMBL" id="BAG17316.1"/>
    </source>
</evidence>
<reference evidence="3" key="1">
    <citation type="journal article" date="2008" name="J. Bacteriol.">
        <title>Genome sequence of the streptomycin-producing microorganism Streptomyces griseus IFO 13350.</title>
        <authorList>
            <person name="Ohnishi Y."/>
            <person name="Ishikawa J."/>
            <person name="Hara H."/>
            <person name="Suzuki H."/>
            <person name="Ikenoya M."/>
            <person name="Ikeda H."/>
            <person name="Yamashita A."/>
            <person name="Hattori M."/>
            <person name="Horinouchi S."/>
        </authorList>
    </citation>
    <scope>NUCLEOTIDE SEQUENCE [LARGE SCALE GENOMIC DNA]</scope>
    <source>
        <strain evidence="3">JCM 4626 / NBRC 13350</strain>
    </source>
</reference>
<dbReference type="HOGENOM" id="CLU_2884146_0_0_11"/>
<gene>
    <name evidence="2" type="ordered locus">SGR_487</name>
</gene>
<organism evidence="2 3">
    <name type="scientific">Streptomyces griseus subsp. griseus (strain JCM 4626 / CBS 651.72 / NBRC 13350 / KCC S-0626 / ISP 5235)</name>
    <dbReference type="NCBI Taxonomy" id="455632"/>
    <lineage>
        <taxon>Bacteria</taxon>
        <taxon>Bacillati</taxon>
        <taxon>Actinomycetota</taxon>
        <taxon>Actinomycetes</taxon>
        <taxon>Kitasatosporales</taxon>
        <taxon>Streptomycetaceae</taxon>
        <taxon>Streptomyces</taxon>
    </lineage>
</organism>
<evidence type="ECO:0008006" key="4">
    <source>
        <dbReference type="Google" id="ProtNLM"/>
    </source>
</evidence>
<evidence type="ECO:0000256" key="1">
    <source>
        <dbReference type="SAM" id="MobiDB-lite"/>
    </source>
</evidence>
<proteinExistence type="predicted"/>
<protein>
    <recommendedName>
        <fullName evidence="4">CsbD family protein</fullName>
    </recommendedName>
</protein>
<sequence length="74" mass="8128">MEGESAYLPRGMEAAVGKSTDIARAKARRLKGMIKESDGIALENERLKAEGRREQAEARREEALARAARAASDR</sequence>
<feature type="compositionally biased region" description="Basic and acidic residues" evidence="1">
    <location>
        <begin position="52"/>
        <end position="64"/>
    </location>
</feature>
<name>B1VQL5_STRGG</name>